<dbReference type="InterPro" id="IPR027417">
    <property type="entry name" value="P-loop_NTPase"/>
</dbReference>
<dbReference type="Pfam" id="PF13614">
    <property type="entry name" value="AAA_31"/>
    <property type="match status" value="1"/>
</dbReference>
<feature type="compositionally biased region" description="Basic and acidic residues" evidence="3">
    <location>
        <begin position="213"/>
        <end position="222"/>
    </location>
</feature>
<reference evidence="5" key="1">
    <citation type="submission" date="2022-09" db="EMBL/GenBank/DDBJ databases">
        <title>Genome analysis and characterization of larvicidal activity of Brevibacillus strains.</title>
        <authorList>
            <person name="Patrusheva E.V."/>
            <person name="Izotova A.O."/>
            <person name="Toshchakov S.V."/>
            <person name="Sineoky S.P."/>
        </authorList>
    </citation>
    <scope>NUCLEOTIDE SEQUENCE</scope>
    <source>
        <strain evidence="5">VKPM_B-13247</strain>
    </source>
</reference>
<dbReference type="RefSeq" id="WP_258434589.1">
    <property type="nucleotide sequence ID" value="NZ_JANSGW010000039.1"/>
</dbReference>
<dbReference type="InterPro" id="IPR050625">
    <property type="entry name" value="ParA/MinD_ATPase"/>
</dbReference>
<feature type="region of interest" description="Disordered" evidence="3">
    <location>
        <begin position="213"/>
        <end position="239"/>
    </location>
</feature>
<dbReference type="PANTHER" id="PTHR43384:SF6">
    <property type="entry name" value="SEPTUM SITE-DETERMINING PROTEIN MIND HOMOLOG, CHLOROPLASTIC"/>
    <property type="match status" value="1"/>
</dbReference>
<dbReference type="GO" id="GO:0051782">
    <property type="term" value="P:negative regulation of cell division"/>
    <property type="evidence" value="ECO:0007669"/>
    <property type="project" value="TreeGrafter"/>
</dbReference>
<dbReference type="EMBL" id="JAPTNE010000039">
    <property type="protein sequence ID" value="MCZ0809580.1"/>
    <property type="molecule type" value="Genomic_DNA"/>
</dbReference>
<keyword evidence="1" id="KW-0547">Nucleotide-binding</keyword>
<comment type="caution">
    <text evidence="5">The sequence shown here is derived from an EMBL/GenBank/DDBJ whole genome shotgun (WGS) entry which is preliminary data.</text>
</comment>
<evidence type="ECO:0000259" key="4">
    <source>
        <dbReference type="Pfam" id="PF13614"/>
    </source>
</evidence>
<sequence length="512" mass="58231">MEGIVFYQATQEEEIEIKPRILVAVKNKDVESWFQHELQEVATIKIYHSESDLDNQDGIIILRESVIGGIKDPTLLADNFVTFNPDGHILFVAGVLDRDGKEQIKTMKKLSPHVYVASVNSSGSLSENLVEQKLRELLEGMKNGSKYQEEPSNESEERIPDPPKKEILTLPEKNELYEREDETTREEAPHNESFVPAPIEKVEVRKKEVTTKEWEKKEKDNKVQNTQGYQTAPRRANSRKYKEHECKIITITSPKGGVGKTTTAVNTAVLLQTEYGQRTALLELTKQTGTIISHFQMNPSVTIKDWVQLEQSLETEEEVEGYLLRCPITDLALLPGQSLVDEDKEKVRITVQDVEQIISTLSPHFDCIVIDGGTVVDEILYRLCELSHRVLLLSTIESGTLQDCHYMKPLLEEHGIEMENVFHVLNKYKKGLGMTDKEAVALVGLEQHHLISYAAKVDRVNKGAREPYLARTRKKGDKYQRELMELVDELIDLPDEQQKKSGLYGLLKKVMG</sequence>
<feature type="compositionally biased region" description="Basic and acidic residues" evidence="3">
    <location>
        <begin position="155"/>
        <end position="165"/>
    </location>
</feature>
<keyword evidence="2" id="KW-0067">ATP-binding</keyword>
<dbReference type="GO" id="GO:0009898">
    <property type="term" value="C:cytoplasmic side of plasma membrane"/>
    <property type="evidence" value="ECO:0007669"/>
    <property type="project" value="TreeGrafter"/>
</dbReference>
<dbReference type="PANTHER" id="PTHR43384">
    <property type="entry name" value="SEPTUM SITE-DETERMINING PROTEIN MIND HOMOLOG, CHLOROPLASTIC-RELATED"/>
    <property type="match status" value="1"/>
</dbReference>
<dbReference type="Gene3D" id="3.40.50.300">
    <property type="entry name" value="P-loop containing nucleotide triphosphate hydrolases"/>
    <property type="match status" value="1"/>
</dbReference>
<feature type="region of interest" description="Disordered" evidence="3">
    <location>
        <begin position="143"/>
        <end position="165"/>
    </location>
</feature>
<dbReference type="InterPro" id="IPR025669">
    <property type="entry name" value="AAA_dom"/>
</dbReference>
<dbReference type="Proteomes" id="UP001077662">
    <property type="component" value="Unassembled WGS sequence"/>
</dbReference>
<evidence type="ECO:0000256" key="3">
    <source>
        <dbReference type="SAM" id="MobiDB-lite"/>
    </source>
</evidence>
<gene>
    <name evidence="5" type="ORF">O0554_22220</name>
</gene>
<organism evidence="5 6">
    <name type="scientific">Brevibacillus laterosporus</name>
    <name type="common">Bacillus laterosporus</name>
    <dbReference type="NCBI Taxonomy" id="1465"/>
    <lineage>
        <taxon>Bacteria</taxon>
        <taxon>Bacillati</taxon>
        <taxon>Bacillota</taxon>
        <taxon>Bacilli</taxon>
        <taxon>Bacillales</taxon>
        <taxon>Paenibacillaceae</taxon>
        <taxon>Brevibacillus</taxon>
    </lineage>
</organism>
<protein>
    <submittedName>
        <fullName evidence="5">AAA family ATPase</fullName>
    </submittedName>
</protein>
<evidence type="ECO:0000256" key="2">
    <source>
        <dbReference type="ARBA" id="ARBA00022840"/>
    </source>
</evidence>
<dbReference type="GO" id="GO:0005524">
    <property type="term" value="F:ATP binding"/>
    <property type="evidence" value="ECO:0007669"/>
    <property type="project" value="UniProtKB-KW"/>
</dbReference>
<accession>A0AAP3GD45</accession>
<dbReference type="SUPFAM" id="SSF52540">
    <property type="entry name" value="P-loop containing nucleoside triphosphate hydrolases"/>
    <property type="match status" value="1"/>
</dbReference>
<feature type="domain" description="AAA" evidence="4">
    <location>
        <begin position="247"/>
        <end position="378"/>
    </location>
</feature>
<proteinExistence type="predicted"/>
<dbReference type="AlphaFoldDB" id="A0AAP3GD45"/>
<evidence type="ECO:0000256" key="1">
    <source>
        <dbReference type="ARBA" id="ARBA00022741"/>
    </source>
</evidence>
<name>A0AAP3GD45_BRELA</name>
<evidence type="ECO:0000313" key="5">
    <source>
        <dbReference type="EMBL" id="MCZ0809580.1"/>
    </source>
</evidence>
<evidence type="ECO:0000313" key="6">
    <source>
        <dbReference type="Proteomes" id="UP001077662"/>
    </source>
</evidence>
<dbReference type="GO" id="GO:0016887">
    <property type="term" value="F:ATP hydrolysis activity"/>
    <property type="evidence" value="ECO:0007669"/>
    <property type="project" value="TreeGrafter"/>
</dbReference>
<dbReference type="GO" id="GO:0005829">
    <property type="term" value="C:cytosol"/>
    <property type="evidence" value="ECO:0007669"/>
    <property type="project" value="TreeGrafter"/>
</dbReference>